<organism evidence="1 2">
    <name type="scientific">Halomonas flagellata</name>
    <dbReference type="NCBI Taxonomy" id="2920385"/>
    <lineage>
        <taxon>Bacteria</taxon>
        <taxon>Pseudomonadati</taxon>
        <taxon>Pseudomonadota</taxon>
        <taxon>Gammaproteobacteria</taxon>
        <taxon>Oceanospirillales</taxon>
        <taxon>Halomonadaceae</taxon>
        <taxon>Halomonas</taxon>
    </lineage>
</organism>
<protein>
    <submittedName>
        <fullName evidence="1">Uncharacterized protein</fullName>
    </submittedName>
</protein>
<evidence type="ECO:0000313" key="1">
    <source>
        <dbReference type="EMBL" id="MCH4565293.1"/>
    </source>
</evidence>
<dbReference type="RefSeq" id="WP_240569835.1">
    <property type="nucleotide sequence ID" value="NZ_JAKVPY010000034.1"/>
</dbReference>
<comment type="caution">
    <text evidence="1">The sequence shown here is derived from an EMBL/GenBank/DDBJ whole genome shotgun (WGS) entry which is preliminary data.</text>
</comment>
<sequence length="91" mass="10622">MPYRINTGLKGANPTLQICDASSGSVRVAWEYPRRDPHLSEEELELLQFRREEAIHDLFHRLFLLTTEQYLKGELDEAPALGAWRWRQAGR</sequence>
<proteinExistence type="predicted"/>
<accession>A0ABS9RZK6</accession>
<dbReference type="Proteomes" id="UP001202117">
    <property type="component" value="Unassembled WGS sequence"/>
</dbReference>
<evidence type="ECO:0000313" key="2">
    <source>
        <dbReference type="Proteomes" id="UP001202117"/>
    </source>
</evidence>
<gene>
    <name evidence="1" type="ORF">MKP05_19520</name>
</gene>
<name>A0ABS9RZK6_9GAMM</name>
<dbReference type="EMBL" id="JAKVPY010000034">
    <property type="protein sequence ID" value="MCH4565293.1"/>
    <property type="molecule type" value="Genomic_DNA"/>
</dbReference>
<reference evidence="1 2" key="1">
    <citation type="submission" date="2022-02" db="EMBL/GenBank/DDBJ databases">
        <title>Halomonas fukangensis sp. nov., a halophilic bacterium isolated from a bulk soil of Kalidium foliatum at Fukang.</title>
        <authorList>
            <person name="Huang Y."/>
        </authorList>
    </citation>
    <scope>NUCLEOTIDE SEQUENCE [LARGE SCALE GENOMIC DNA]</scope>
    <source>
        <strain evidence="1 2">EGI 63088</strain>
    </source>
</reference>
<keyword evidence="2" id="KW-1185">Reference proteome</keyword>